<feature type="region of interest" description="Disordered" evidence="19">
    <location>
        <begin position="545"/>
        <end position="582"/>
    </location>
</feature>
<evidence type="ECO:0000259" key="20">
    <source>
        <dbReference type="PROSITE" id="PS50011"/>
    </source>
</evidence>
<feature type="compositionally biased region" description="Basic and acidic residues" evidence="19">
    <location>
        <begin position="861"/>
        <end position="876"/>
    </location>
</feature>
<feature type="compositionally biased region" description="Low complexity" evidence="19">
    <location>
        <begin position="1255"/>
        <end position="1266"/>
    </location>
</feature>
<evidence type="ECO:0000256" key="18">
    <source>
        <dbReference type="ARBA" id="ARBA00048367"/>
    </source>
</evidence>
<dbReference type="OMA" id="ETRTIME"/>
<feature type="region of interest" description="Disordered" evidence="19">
    <location>
        <begin position="601"/>
        <end position="713"/>
    </location>
</feature>
<evidence type="ECO:0000256" key="19">
    <source>
        <dbReference type="SAM" id="MobiDB-lite"/>
    </source>
</evidence>
<dbReference type="Proteomes" id="UP000002226">
    <property type="component" value="Unassembled WGS sequence"/>
</dbReference>
<evidence type="ECO:0000256" key="13">
    <source>
        <dbReference type="ARBA" id="ARBA00038543"/>
    </source>
</evidence>
<protein>
    <recommendedName>
        <fullName evidence="14">Cyclin-dependent kinase 2 homolog</fullName>
        <ecNumber evidence="5">2.7.11.22</ecNumber>
        <ecNumber evidence="4">2.7.11.23</ecNumber>
    </recommendedName>
    <alternativeName>
        <fullName evidence="15">Cell division control protein 2 homolog</fullName>
    </alternativeName>
    <alternativeName>
        <fullName evidence="16">cdc2-related kinase 2</fullName>
    </alternativeName>
</protein>
<keyword evidence="9" id="KW-0547">Nucleotide-binding</keyword>
<dbReference type="SMART" id="SM00220">
    <property type="entry name" value="S_TKc"/>
    <property type="match status" value="1"/>
</dbReference>
<feature type="compositionally biased region" description="Basic and acidic residues" evidence="19">
    <location>
        <begin position="923"/>
        <end position="939"/>
    </location>
</feature>
<dbReference type="SUPFAM" id="SSF56112">
    <property type="entry name" value="Protein kinase-like (PK-like)"/>
    <property type="match status" value="1"/>
</dbReference>
<evidence type="ECO:0000256" key="17">
    <source>
        <dbReference type="ARBA" id="ARBA00047811"/>
    </source>
</evidence>
<comment type="catalytic activity">
    <reaction evidence="18">
        <text>L-seryl-[protein] + ATP = O-phospho-L-seryl-[protein] + ADP + H(+)</text>
        <dbReference type="Rhea" id="RHEA:17989"/>
        <dbReference type="Rhea" id="RHEA-COMP:9863"/>
        <dbReference type="Rhea" id="RHEA-COMP:11604"/>
        <dbReference type="ChEBI" id="CHEBI:15378"/>
        <dbReference type="ChEBI" id="CHEBI:29999"/>
        <dbReference type="ChEBI" id="CHEBI:30616"/>
        <dbReference type="ChEBI" id="CHEBI:83421"/>
        <dbReference type="ChEBI" id="CHEBI:456216"/>
        <dbReference type="EC" id="2.7.11.22"/>
    </reaction>
</comment>
<dbReference type="EMBL" id="AAYL02000027">
    <property type="protein sequence ID" value="ESS35515.1"/>
    <property type="molecule type" value="Genomic_DNA"/>
</dbReference>
<dbReference type="GO" id="GO:0106310">
    <property type="term" value="F:protein serine kinase activity"/>
    <property type="evidence" value="ECO:0007669"/>
    <property type="project" value="RHEA"/>
</dbReference>
<dbReference type="PANTHER" id="PTHR24056">
    <property type="entry name" value="CELL DIVISION PROTEIN KINASE"/>
    <property type="match status" value="1"/>
</dbReference>
<dbReference type="GO" id="GO:0005634">
    <property type="term" value="C:nucleus"/>
    <property type="evidence" value="ECO:0007669"/>
    <property type="project" value="TreeGrafter"/>
</dbReference>
<evidence type="ECO:0000256" key="6">
    <source>
        <dbReference type="ARBA" id="ARBA00022527"/>
    </source>
</evidence>
<comment type="subcellular location">
    <subcellularLocation>
        <location evidence="2">Cytoplasm</location>
    </subcellularLocation>
</comment>
<proteinExistence type="inferred from homology"/>
<dbReference type="PROSITE" id="PS50011">
    <property type="entry name" value="PROTEIN_KINASE_DOM"/>
    <property type="match status" value="1"/>
</dbReference>
<gene>
    <name evidence="21" type="ORF">TGVEG_229020</name>
</gene>
<feature type="compositionally biased region" description="Low complexity" evidence="19">
    <location>
        <begin position="977"/>
        <end position="997"/>
    </location>
</feature>
<evidence type="ECO:0000256" key="4">
    <source>
        <dbReference type="ARBA" id="ARBA00012409"/>
    </source>
</evidence>
<feature type="compositionally biased region" description="Low complexity" evidence="19">
    <location>
        <begin position="732"/>
        <end position="750"/>
    </location>
</feature>
<feature type="compositionally biased region" description="Low complexity" evidence="19">
    <location>
        <begin position="891"/>
        <end position="905"/>
    </location>
</feature>
<evidence type="ECO:0000256" key="8">
    <source>
        <dbReference type="ARBA" id="ARBA00022723"/>
    </source>
</evidence>
<feature type="compositionally biased region" description="Basic and acidic residues" evidence="19">
    <location>
        <begin position="1173"/>
        <end position="1182"/>
    </location>
</feature>
<keyword evidence="22" id="KW-1185">Reference proteome</keyword>
<evidence type="ECO:0000313" key="22">
    <source>
        <dbReference type="Proteomes" id="UP000002226"/>
    </source>
</evidence>
<organism evidence="21 22">
    <name type="scientific">Toxoplasma gondii (strain ATCC 50861 / VEG)</name>
    <dbReference type="NCBI Taxonomy" id="432359"/>
    <lineage>
        <taxon>Eukaryota</taxon>
        <taxon>Sar</taxon>
        <taxon>Alveolata</taxon>
        <taxon>Apicomplexa</taxon>
        <taxon>Conoidasida</taxon>
        <taxon>Coccidia</taxon>
        <taxon>Eucoccidiorida</taxon>
        <taxon>Eimeriorina</taxon>
        <taxon>Sarcocystidae</taxon>
        <taxon>Toxoplasma</taxon>
    </lineage>
</organism>
<feature type="compositionally biased region" description="Polar residues" evidence="19">
    <location>
        <begin position="695"/>
        <end position="704"/>
    </location>
</feature>
<comment type="cofactor">
    <cofactor evidence="1">
        <name>Mg(2+)</name>
        <dbReference type="ChEBI" id="CHEBI:18420"/>
    </cofactor>
</comment>
<dbReference type="InterPro" id="IPR050108">
    <property type="entry name" value="CDK"/>
</dbReference>
<feature type="compositionally biased region" description="Basic and acidic residues" evidence="19">
    <location>
        <begin position="1067"/>
        <end position="1091"/>
    </location>
</feature>
<evidence type="ECO:0000256" key="2">
    <source>
        <dbReference type="ARBA" id="ARBA00004496"/>
    </source>
</evidence>
<sequence length="1266" mass="138007">MSLDDFKADLIDQVVPFRTTSVNGPSVERRLRLVERLGGGTYGDVYKAVEEEEEENDRGSARARDRPGISTAEATAEATNGEDASAKEGSEKKTKGNFYAVKYYKDETRTIMEEGISCTTVRELSAVAGCGHHPNVVRMESLFVDPLPRLARAINQQRLTWARNQQSALSSQQFSHLQEQLQKEELKPQQNFVFAAYEFCPGGDLKKLLAMHRQSAGNQESGTGSPPPLSWGLPLRHVKRLAFQLLNGLAFLHSENLCHRDLKPDNLMLTGTDPETAVLKIGDLGLCRELRYNVGDITPTVCTIYYRSLEVLLGRIQPANDRDRAKYANENGLAAHYGLGVDLWSAGCILAEMIRGTPLFKGTQEFEVLIRVTKVLGTPTEEEWTNCCRLQHYPFRNLSESHFFSEHDKRQNLNAVLQGKLDLDGLDLLARMLDYNPHRRITAAEALSHQWFTDVCFQQLDGVGVHNWYLDVLKFRLGEETFEAMERRRPYTLKTTRLSHVICQRNYKGALLQRINRVFREVGCFRDQEKIDYWKAVLAAEEAQMRRRRSRPVPSPPSSSSPVGPATTSSSPRCRVNSPLSSESAVSRSARFLCPAENTRVSGRDLNSSSVCSLASPDENCPPDLPRAQAKKSIPPLGLSAKEGDGEEAAAGPLAAKRAPAQESVGSGVRTAERAAPISTSGRVPSQTERRPASSVASGFSSEQLGAKPSMDCAPSFSLPVASRLLSAQQTSGEPRAPSLSSSSRPSSGAVGETCAGERVQGRRSGRQREGEESDFAAFSVQVAQRLLANPLSSFPMLSCRLLFEAPRETSRERKEEFHGLTTAYQGDRESRRVGDEAARGDAEMEVDEEAHSVDTLGQGPRREIKGDEKKDENEFFHPPSVGEKRRHRVSSSPSLVLPFLLGSGRENEVEKGGYTKEGSVQGDRKDEREEQREDEERRQPKRRQLAPSGVFGSSSALDLKDRADALNHQRPCLSRSGEAGAETAEGETEAGASSTSLGKQEPDSLHGNLAELAGHLRCRPTASGAMPSLEELDSSQDAAQLSFGPTVGTGAAEQEECGEYSSKALRARDSQGADSSREEMLTEKRAKGEKVQGILTRMRRSVAPSAASGSTSLSASSAANSYAAPLRDASCRGGMRRSTRVQALGGVPTAASSLSSTVRRNKAANAECPGHLSDEVRDSKDKTRRASSASGRVEMPRQEAVPSRVGRRVGEKDKKVSAFASEAKKREKSEGTGKKDALSGVSTTAGRGRRRGGCARAAGRTTGVA</sequence>
<feature type="compositionally biased region" description="Low complexity" evidence="19">
    <location>
        <begin position="1104"/>
        <end position="1125"/>
    </location>
</feature>
<dbReference type="GO" id="GO:0008353">
    <property type="term" value="F:RNA polymerase II CTD heptapeptide repeat kinase activity"/>
    <property type="evidence" value="ECO:0007669"/>
    <property type="project" value="UniProtKB-EC"/>
</dbReference>
<dbReference type="GO" id="GO:0046872">
    <property type="term" value="F:metal ion binding"/>
    <property type="evidence" value="ECO:0007669"/>
    <property type="project" value="UniProtKB-KW"/>
</dbReference>
<keyword evidence="12" id="KW-0460">Magnesium</keyword>
<feature type="compositionally biased region" description="Basic and acidic residues" evidence="19">
    <location>
        <begin position="959"/>
        <end position="968"/>
    </location>
</feature>
<feature type="compositionally biased region" description="Polar residues" evidence="19">
    <location>
        <begin position="601"/>
        <end position="613"/>
    </location>
</feature>
<feature type="compositionally biased region" description="Basic and acidic residues" evidence="19">
    <location>
        <begin position="808"/>
        <end position="819"/>
    </location>
</feature>
<dbReference type="Pfam" id="PF00069">
    <property type="entry name" value="Pkinase"/>
    <property type="match status" value="1"/>
</dbReference>
<dbReference type="FunFam" id="1.10.510.10:FF:000624">
    <property type="entry name" value="Mitogen-activated protein kinase"/>
    <property type="match status" value="1"/>
</dbReference>
<feature type="compositionally biased region" description="Low complexity" evidence="19">
    <location>
        <begin position="649"/>
        <end position="661"/>
    </location>
</feature>
<feature type="region of interest" description="Disordered" evidence="19">
    <location>
        <begin position="46"/>
        <end position="91"/>
    </location>
</feature>
<evidence type="ECO:0000256" key="15">
    <source>
        <dbReference type="ARBA" id="ARBA00041902"/>
    </source>
</evidence>
<dbReference type="eggNOG" id="KOG0594">
    <property type="taxonomic scope" value="Eukaryota"/>
</dbReference>
<keyword evidence="7 21" id="KW-0808">Transferase</keyword>
<dbReference type="OrthoDB" id="1732493at2759"/>
<feature type="compositionally biased region" description="Basic and acidic residues" evidence="19">
    <location>
        <begin position="1209"/>
        <end position="1238"/>
    </location>
</feature>
<dbReference type="GO" id="GO:0005524">
    <property type="term" value="F:ATP binding"/>
    <property type="evidence" value="ECO:0007669"/>
    <property type="project" value="UniProtKB-KW"/>
</dbReference>
<dbReference type="AlphaFoldDB" id="A0A125YFN7"/>
<keyword evidence="11" id="KW-0067">ATP-binding</keyword>
<comment type="catalytic activity">
    <reaction evidence="17">
        <text>L-threonyl-[protein] + ATP = O-phospho-L-threonyl-[protein] + ADP + H(+)</text>
        <dbReference type="Rhea" id="RHEA:46608"/>
        <dbReference type="Rhea" id="RHEA-COMP:11060"/>
        <dbReference type="Rhea" id="RHEA-COMP:11605"/>
        <dbReference type="ChEBI" id="CHEBI:15378"/>
        <dbReference type="ChEBI" id="CHEBI:30013"/>
        <dbReference type="ChEBI" id="CHEBI:30616"/>
        <dbReference type="ChEBI" id="CHEBI:61977"/>
        <dbReference type="ChEBI" id="CHEBI:456216"/>
        <dbReference type="EC" id="2.7.11.22"/>
    </reaction>
</comment>
<dbReference type="PaxDb" id="5811-TGME49_029020"/>
<comment type="subunit">
    <text evidence="13">May form a complex composed of at least the catalytic subunit CRK2 and a cyclin.</text>
</comment>
<feature type="compositionally biased region" description="Basic and acidic residues" evidence="19">
    <location>
        <begin position="906"/>
        <end position="915"/>
    </location>
</feature>
<dbReference type="VEuPathDB" id="ToxoDB:TGVEG_229020"/>
<dbReference type="PANTHER" id="PTHR24056:SF46">
    <property type="entry name" value="CYCLIN-DEPENDENT KINASE 5"/>
    <property type="match status" value="1"/>
</dbReference>
<evidence type="ECO:0000256" key="11">
    <source>
        <dbReference type="ARBA" id="ARBA00022840"/>
    </source>
</evidence>
<comment type="similarity">
    <text evidence="3">Belongs to the protein kinase superfamily. CMGC Ser/Thr protein kinase family. CDC2/CDKX subfamily.</text>
</comment>
<evidence type="ECO:0000256" key="1">
    <source>
        <dbReference type="ARBA" id="ARBA00001946"/>
    </source>
</evidence>
<dbReference type="Gene3D" id="1.10.510.10">
    <property type="entry name" value="Transferase(Phosphotransferase) domain 1"/>
    <property type="match status" value="1"/>
</dbReference>
<dbReference type="InterPro" id="IPR008271">
    <property type="entry name" value="Ser/Thr_kinase_AS"/>
</dbReference>
<keyword evidence="6" id="KW-0723">Serine/threonine-protein kinase</keyword>
<evidence type="ECO:0000256" key="14">
    <source>
        <dbReference type="ARBA" id="ARBA00039612"/>
    </source>
</evidence>
<keyword evidence="8" id="KW-0479">Metal-binding</keyword>
<evidence type="ECO:0000256" key="9">
    <source>
        <dbReference type="ARBA" id="ARBA00022741"/>
    </source>
</evidence>
<feature type="compositionally biased region" description="Basic and acidic residues" evidence="19">
    <location>
        <begin position="827"/>
        <end position="843"/>
    </location>
</feature>
<dbReference type="PROSITE" id="PS00108">
    <property type="entry name" value="PROTEIN_KINASE_ST"/>
    <property type="match status" value="1"/>
</dbReference>
<name>A0A125YFN7_TOXGV</name>
<feature type="compositionally biased region" description="Low complexity" evidence="19">
    <location>
        <begin position="560"/>
        <end position="572"/>
    </location>
</feature>
<evidence type="ECO:0000256" key="12">
    <source>
        <dbReference type="ARBA" id="ARBA00022842"/>
    </source>
</evidence>
<feature type="region of interest" description="Disordered" evidence="19">
    <location>
        <begin position="725"/>
        <end position="774"/>
    </location>
</feature>
<dbReference type="GO" id="GO:0005737">
    <property type="term" value="C:cytoplasm"/>
    <property type="evidence" value="ECO:0007669"/>
    <property type="project" value="UniProtKB-SubCell"/>
</dbReference>
<evidence type="ECO:0000256" key="5">
    <source>
        <dbReference type="ARBA" id="ARBA00012425"/>
    </source>
</evidence>
<feature type="compositionally biased region" description="Polar residues" evidence="19">
    <location>
        <begin position="678"/>
        <end position="687"/>
    </location>
</feature>
<accession>A0A125YFN7</accession>
<dbReference type="STRING" id="432359.A0A125YFN7"/>
<evidence type="ECO:0000256" key="10">
    <source>
        <dbReference type="ARBA" id="ARBA00022777"/>
    </source>
</evidence>
<reference evidence="21" key="1">
    <citation type="submission" date="2007-03" db="EMBL/GenBank/DDBJ databases">
        <authorList>
            <person name="Paulsen I."/>
        </authorList>
    </citation>
    <scope>NUCLEOTIDE SEQUENCE</scope>
    <source>
        <strain evidence="21">VEG</strain>
    </source>
</reference>
<feature type="compositionally biased region" description="Basic and acidic residues" evidence="19">
    <location>
        <begin position="57"/>
        <end position="67"/>
    </location>
</feature>
<evidence type="ECO:0000313" key="21">
    <source>
        <dbReference type="EMBL" id="ESS35515.1"/>
    </source>
</evidence>
<feature type="region of interest" description="Disordered" evidence="19">
    <location>
        <begin position="808"/>
        <end position="1266"/>
    </location>
</feature>
<dbReference type="EC" id="2.7.11.23" evidence="4"/>
<evidence type="ECO:0000256" key="3">
    <source>
        <dbReference type="ARBA" id="ARBA00006485"/>
    </source>
</evidence>
<evidence type="ECO:0000256" key="16">
    <source>
        <dbReference type="ARBA" id="ARBA00042858"/>
    </source>
</evidence>
<evidence type="ECO:0000256" key="7">
    <source>
        <dbReference type="ARBA" id="ARBA00022679"/>
    </source>
</evidence>
<dbReference type="InterPro" id="IPR011009">
    <property type="entry name" value="Kinase-like_dom_sf"/>
</dbReference>
<keyword evidence="10 21" id="KW-0418">Kinase</keyword>
<dbReference type="InterPro" id="IPR000719">
    <property type="entry name" value="Prot_kinase_dom"/>
</dbReference>
<dbReference type="GO" id="GO:0004693">
    <property type="term" value="F:cyclin-dependent protein serine/threonine kinase activity"/>
    <property type="evidence" value="ECO:0007669"/>
    <property type="project" value="UniProtKB-EC"/>
</dbReference>
<feature type="domain" description="Protein kinase" evidence="20">
    <location>
        <begin position="31"/>
        <end position="452"/>
    </location>
</feature>
<dbReference type="EC" id="2.7.11.22" evidence="5"/>
<comment type="caution">
    <text evidence="21">The sequence shown here is derived from an EMBL/GenBank/DDBJ whole genome shotgun (WGS) entry which is preliminary data.</text>
</comment>